<dbReference type="InterPro" id="IPR016185">
    <property type="entry name" value="PreATP-grasp_dom_sf"/>
</dbReference>
<dbReference type="Pfam" id="PF02786">
    <property type="entry name" value="CPSase_L_D2"/>
    <property type="match status" value="1"/>
</dbReference>
<gene>
    <name evidence="11" type="primary">accC_1</name>
    <name evidence="11" type="ORF">SAMEA1982600_02105</name>
</gene>
<dbReference type="GO" id="GO:0004075">
    <property type="term" value="F:biotin carboxylase activity"/>
    <property type="evidence" value="ECO:0007669"/>
    <property type="project" value="UniProtKB-EC"/>
</dbReference>
<name>A0A157P010_9BORD</name>
<keyword evidence="6" id="KW-0092">Biotin</keyword>
<comment type="catalytic activity">
    <reaction evidence="7">
        <text>N(6)-biotinyl-L-lysyl-[protein] + hydrogencarbonate + ATP = N(6)-carboxybiotinyl-L-lysyl-[protein] + ADP + phosphate + H(+)</text>
        <dbReference type="Rhea" id="RHEA:13501"/>
        <dbReference type="Rhea" id="RHEA-COMP:10505"/>
        <dbReference type="Rhea" id="RHEA-COMP:10506"/>
        <dbReference type="ChEBI" id="CHEBI:15378"/>
        <dbReference type="ChEBI" id="CHEBI:17544"/>
        <dbReference type="ChEBI" id="CHEBI:30616"/>
        <dbReference type="ChEBI" id="CHEBI:43474"/>
        <dbReference type="ChEBI" id="CHEBI:83144"/>
        <dbReference type="ChEBI" id="CHEBI:83145"/>
        <dbReference type="ChEBI" id="CHEBI:456216"/>
        <dbReference type="EC" id="6.3.4.14"/>
    </reaction>
</comment>
<feature type="domain" description="Biotin carboxylation" evidence="10">
    <location>
        <begin position="2"/>
        <end position="446"/>
    </location>
</feature>
<dbReference type="InterPro" id="IPR011054">
    <property type="entry name" value="Rudment_hybrid_motif"/>
</dbReference>
<dbReference type="RefSeq" id="WP_066411366.1">
    <property type="nucleotide sequence ID" value="NZ_FKBS01000014.1"/>
</dbReference>
<evidence type="ECO:0000256" key="2">
    <source>
        <dbReference type="ARBA" id="ARBA00013263"/>
    </source>
</evidence>
<dbReference type="Gene3D" id="6.20.290.20">
    <property type="match status" value="1"/>
</dbReference>
<evidence type="ECO:0000256" key="8">
    <source>
        <dbReference type="PROSITE-ProRule" id="PRU00409"/>
    </source>
</evidence>
<dbReference type="SUPFAM" id="SSF51246">
    <property type="entry name" value="Rudiment single hybrid motif"/>
    <property type="match status" value="1"/>
</dbReference>
<evidence type="ECO:0000256" key="7">
    <source>
        <dbReference type="ARBA" id="ARBA00048600"/>
    </source>
</evidence>
<keyword evidence="3 11" id="KW-0436">Ligase</keyword>
<sequence>MTFGTVLIANRGEVALRIIRACRRLNLKTVAVYAEADRGMAYLDLADTAVCIGPGPARQSYLDSGALLLAARATGAQAIHPGYGFLSENADFAQAVADAGLTFIGPSPACIRMMGDKIRAKQAMRAHGVPCVPGSDMALPEDMAACHELGLIVGYPLIIKAAGGGGGRGMRVVRSHTQLADLLSATREEARAAFNNPDVYMERFLEHPRHIEIQVLCDAHGQAVWLGERDCSVQRRHQKLVEEAPAPGVPRAAIRQLGELCVRACLGMDYRGLGTFEFLYEDGTFAFIEMNTRMQVEHPVTEAITGRDLIADQIRVARGEPLGYTQADVAFSGHAIECRINAEQPFTGQPSPGTVSALHVPGGPGIRFDSHLTRGARVSSFYDSLTGKLIVTGRDRAQALDRMAAALAELRVDGVMVNTALHRRIVADEAFRAGGVSIHYLDSLLCEPATADPACEPSTALQEAG</sequence>
<dbReference type="InterPro" id="IPR011764">
    <property type="entry name" value="Biotin_carboxylation_dom"/>
</dbReference>
<organism evidence="11 12">
    <name type="scientific">Bordetella ansorpii</name>
    <dbReference type="NCBI Taxonomy" id="288768"/>
    <lineage>
        <taxon>Bacteria</taxon>
        <taxon>Pseudomonadati</taxon>
        <taxon>Pseudomonadota</taxon>
        <taxon>Betaproteobacteria</taxon>
        <taxon>Burkholderiales</taxon>
        <taxon>Alcaligenaceae</taxon>
        <taxon>Bordetella</taxon>
    </lineage>
</organism>
<dbReference type="InterPro" id="IPR005481">
    <property type="entry name" value="BC-like_N"/>
</dbReference>
<evidence type="ECO:0000313" key="12">
    <source>
        <dbReference type="Proteomes" id="UP000077037"/>
    </source>
</evidence>
<dbReference type="PROSITE" id="PS00866">
    <property type="entry name" value="CPSASE_1"/>
    <property type="match status" value="1"/>
</dbReference>
<feature type="domain" description="ATP-grasp" evidence="9">
    <location>
        <begin position="121"/>
        <end position="318"/>
    </location>
</feature>
<evidence type="ECO:0000256" key="1">
    <source>
        <dbReference type="ARBA" id="ARBA00003761"/>
    </source>
</evidence>
<evidence type="ECO:0000256" key="3">
    <source>
        <dbReference type="ARBA" id="ARBA00022598"/>
    </source>
</evidence>
<dbReference type="OrthoDB" id="9803706at2"/>
<keyword evidence="5 8" id="KW-0067">ATP-binding</keyword>
<dbReference type="PANTHER" id="PTHR48095">
    <property type="entry name" value="PYRUVATE CARBOXYLASE SUBUNIT A"/>
    <property type="match status" value="1"/>
</dbReference>
<dbReference type="Pfam" id="PF00289">
    <property type="entry name" value="Biotin_carb_N"/>
    <property type="match status" value="1"/>
</dbReference>
<dbReference type="GO" id="GO:0046872">
    <property type="term" value="F:metal ion binding"/>
    <property type="evidence" value="ECO:0007669"/>
    <property type="project" value="InterPro"/>
</dbReference>
<evidence type="ECO:0000259" key="10">
    <source>
        <dbReference type="PROSITE" id="PS50979"/>
    </source>
</evidence>
<dbReference type="SUPFAM" id="SSF52440">
    <property type="entry name" value="PreATP-grasp domain"/>
    <property type="match status" value="1"/>
</dbReference>
<dbReference type="PROSITE" id="PS50975">
    <property type="entry name" value="ATP_GRASP"/>
    <property type="match status" value="1"/>
</dbReference>
<evidence type="ECO:0000313" key="11">
    <source>
        <dbReference type="EMBL" id="SAI26670.1"/>
    </source>
</evidence>
<proteinExistence type="predicted"/>
<dbReference type="AlphaFoldDB" id="A0A157P010"/>
<dbReference type="SMART" id="SM00878">
    <property type="entry name" value="Biotin_carb_C"/>
    <property type="match status" value="1"/>
</dbReference>
<dbReference type="GO" id="GO:0005524">
    <property type="term" value="F:ATP binding"/>
    <property type="evidence" value="ECO:0007669"/>
    <property type="project" value="UniProtKB-UniRule"/>
</dbReference>
<dbReference type="Proteomes" id="UP000077037">
    <property type="component" value="Unassembled WGS sequence"/>
</dbReference>
<dbReference type="InterPro" id="IPR051602">
    <property type="entry name" value="ACC_Biotin_Carboxylase"/>
</dbReference>
<dbReference type="EMBL" id="FKBS01000014">
    <property type="protein sequence ID" value="SAI26670.1"/>
    <property type="molecule type" value="Genomic_DNA"/>
</dbReference>
<accession>A0A157P010</accession>
<dbReference type="PANTHER" id="PTHR48095:SF2">
    <property type="entry name" value="BIOTIN CARBOXYLASE, CHLOROPLASTIC"/>
    <property type="match status" value="1"/>
</dbReference>
<evidence type="ECO:0000256" key="6">
    <source>
        <dbReference type="ARBA" id="ARBA00023267"/>
    </source>
</evidence>
<evidence type="ECO:0000256" key="4">
    <source>
        <dbReference type="ARBA" id="ARBA00022741"/>
    </source>
</evidence>
<comment type="function">
    <text evidence="1">This protein is a component of the acetyl coenzyme A carboxylase complex; first, biotin carboxylase catalyzes the carboxylation of the carrier protein and then the transcarboxylase transfers the carboxyl group to form malonyl-CoA.</text>
</comment>
<dbReference type="FunFam" id="3.40.50.20:FF:000010">
    <property type="entry name" value="Propionyl-CoA carboxylase subunit alpha"/>
    <property type="match status" value="1"/>
</dbReference>
<dbReference type="SUPFAM" id="SSF56059">
    <property type="entry name" value="Glutathione synthetase ATP-binding domain-like"/>
    <property type="match status" value="1"/>
</dbReference>
<dbReference type="Gene3D" id="3.40.50.20">
    <property type="match status" value="1"/>
</dbReference>
<dbReference type="Pfam" id="PF02785">
    <property type="entry name" value="Biotin_carb_C"/>
    <property type="match status" value="1"/>
</dbReference>
<keyword evidence="4 8" id="KW-0547">Nucleotide-binding</keyword>
<dbReference type="InterPro" id="IPR005479">
    <property type="entry name" value="CPAse_ATP-bd"/>
</dbReference>
<reference evidence="11 12" key="1">
    <citation type="submission" date="2016-03" db="EMBL/GenBank/DDBJ databases">
        <authorList>
            <consortium name="Pathogen Informatics"/>
        </authorList>
    </citation>
    <scope>NUCLEOTIDE SEQUENCE [LARGE SCALE GENOMIC DNA]</scope>
    <source>
        <strain evidence="11 12">NCTC13364</strain>
    </source>
</reference>
<dbReference type="InterPro" id="IPR005482">
    <property type="entry name" value="Biotin_COase_C"/>
</dbReference>
<dbReference type="PROSITE" id="PS00867">
    <property type="entry name" value="CPSASE_2"/>
    <property type="match status" value="1"/>
</dbReference>
<evidence type="ECO:0000259" key="9">
    <source>
        <dbReference type="PROSITE" id="PS50975"/>
    </source>
</evidence>
<dbReference type="EC" id="6.3.4.14" evidence="2"/>
<dbReference type="Gene3D" id="3.30.470.20">
    <property type="entry name" value="ATP-grasp fold, B domain"/>
    <property type="match status" value="1"/>
</dbReference>
<dbReference type="NCBIfam" id="NF006367">
    <property type="entry name" value="PRK08591.1"/>
    <property type="match status" value="1"/>
</dbReference>
<dbReference type="InterPro" id="IPR011761">
    <property type="entry name" value="ATP-grasp"/>
</dbReference>
<dbReference type="PROSITE" id="PS50979">
    <property type="entry name" value="BC"/>
    <property type="match status" value="1"/>
</dbReference>
<evidence type="ECO:0000256" key="5">
    <source>
        <dbReference type="ARBA" id="ARBA00022840"/>
    </source>
</evidence>
<protein>
    <recommendedName>
        <fullName evidence="2">biotin carboxylase</fullName>
        <ecNumber evidence="2">6.3.4.14</ecNumber>
    </recommendedName>
</protein>